<protein>
    <submittedName>
        <fullName evidence="2">Uncharacterized protein</fullName>
    </submittedName>
</protein>
<evidence type="ECO:0000313" key="4">
    <source>
        <dbReference type="WormBase" id="C46C2.7"/>
    </source>
</evidence>
<dbReference type="WormBase" id="C46C2.7">
    <property type="protein sequence ID" value="CE44874"/>
    <property type="gene ID" value="WBGene00045078"/>
</dbReference>
<dbReference type="InParanoid" id="A0FLR2"/>
<sequence length="74" mass="8518">MADVWNRSSTSSFIRKRLRASRKSKKKIEKEGGHESSEASVHQAQYSCENNAEATKSGMLLPCYKRLLKFVNRR</sequence>
<feature type="compositionally biased region" description="Polar residues" evidence="1">
    <location>
        <begin position="1"/>
        <end position="13"/>
    </location>
</feature>
<evidence type="ECO:0000313" key="2">
    <source>
        <dbReference type="EMBL" id="CAL63992.2"/>
    </source>
</evidence>
<proteinExistence type="predicted"/>
<dbReference type="GeneID" id="4927067"/>
<keyword evidence="3" id="KW-1185">Reference proteome</keyword>
<feature type="compositionally biased region" description="Basic residues" evidence="1">
    <location>
        <begin position="14"/>
        <end position="27"/>
    </location>
</feature>
<dbReference type="RefSeq" id="NP_001076667.2">
    <property type="nucleotide sequence ID" value="NM_001083198.6"/>
</dbReference>
<accession>A0FLR2</accession>
<feature type="region of interest" description="Disordered" evidence="1">
    <location>
        <begin position="1"/>
        <end position="43"/>
    </location>
</feature>
<dbReference type="Proteomes" id="UP000001940">
    <property type="component" value="Chromosome IV"/>
</dbReference>
<dbReference type="HOGENOM" id="CLU_2690073_0_0_1"/>
<dbReference type="KEGG" id="cel:CELE_C46C2.7"/>
<dbReference type="CTD" id="4927067"/>
<dbReference type="AlphaFoldDB" id="A0FLR2"/>
<dbReference type="UCSC" id="C46C2.7">
    <property type="organism name" value="c. elegans"/>
</dbReference>
<reference evidence="2 3" key="1">
    <citation type="journal article" date="1998" name="Science">
        <title>Genome sequence of the nematode C. elegans: a platform for investigating biology.</title>
        <authorList>
            <consortium name="The C. elegans sequencing consortium"/>
            <person name="Sulson J.E."/>
            <person name="Waterston R."/>
        </authorList>
    </citation>
    <scope>NUCLEOTIDE SEQUENCE [LARGE SCALE GENOMIC DNA]</scope>
    <source>
        <strain evidence="2 3">Bristol N2</strain>
    </source>
</reference>
<gene>
    <name evidence="2 4" type="ORF">C46C2.7</name>
    <name evidence="2" type="ORF">CELE_C46C2.7</name>
</gene>
<dbReference type="Bgee" id="WBGene00045078">
    <property type="expression patterns" value="Expressed in pharyngeal muscle cell (C elegans) and 3 other cell types or tissues"/>
</dbReference>
<dbReference type="PaxDb" id="6239-C46C2.7"/>
<dbReference type="AGR" id="WB:WBGene00045078"/>
<name>A0FLR2_CAEEL</name>
<evidence type="ECO:0000313" key="3">
    <source>
        <dbReference type="Proteomes" id="UP000001940"/>
    </source>
</evidence>
<dbReference type="EMBL" id="BX284604">
    <property type="protein sequence ID" value="CAL63992.2"/>
    <property type="molecule type" value="Genomic_DNA"/>
</dbReference>
<feature type="compositionally biased region" description="Basic and acidic residues" evidence="1">
    <location>
        <begin position="28"/>
        <end position="37"/>
    </location>
</feature>
<evidence type="ECO:0000256" key="1">
    <source>
        <dbReference type="SAM" id="MobiDB-lite"/>
    </source>
</evidence>
<organism evidence="2 3">
    <name type="scientific">Caenorhabditis elegans</name>
    <dbReference type="NCBI Taxonomy" id="6239"/>
    <lineage>
        <taxon>Eukaryota</taxon>
        <taxon>Metazoa</taxon>
        <taxon>Ecdysozoa</taxon>
        <taxon>Nematoda</taxon>
        <taxon>Chromadorea</taxon>
        <taxon>Rhabditida</taxon>
        <taxon>Rhabditina</taxon>
        <taxon>Rhabditomorpha</taxon>
        <taxon>Rhabditoidea</taxon>
        <taxon>Rhabditidae</taxon>
        <taxon>Peloderinae</taxon>
        <taxon>Caenorhabditis</taxon>
    </lineage>
</organism>